<feature type="transmembrane region" description="Helical" evidence="5">
    <location>
        <begin position="115"/>
        <end position="136"/>
    </location>
</feature>
<keyword evidence="4 5" id="KW-0472">Membrane</keyword>
<dbReference type="EMBL" id="QEAO01000001">
    <property type="protein sequence ID" value="TPX37999.1"/>
    <property type="molecule type" value="Genomic_DNA"/>
</dbReference>
<dbReference type="AlphaFoldDB" id="A0A507CFP5"/>
<dbReference type="GO" id="GO:0008271">
    <property type="term" value="F:secondary active sulfate transmembrane transporter activity"/>
    <property type="evidence" value="ECO:0007669"/>
    <property type="project" value="InterPro"/>
</dbReference>
<dbReference type="SUPFAM" id="SSF52091">
    <property type="entry name" value="SpoIIaa-like"/>
    <property type="match status" value="1"/>
</dbReference>
<dbReference type="GO" id="GO:0016020">
    <property type="term" value="C:membrane"/>
    <property type="evidence" value="ECO:0007669"/>
    <property type="project" value="UniProtKB-SubCell"/>
</dbReference>
<dbReference type="InterPro" id="IPR036513">
    <property type="entry name" value="STAS_dom_sf"/>
</dbReference>
<accession>A0A507CFP5</accession>
<keyword evidence="2 5" id="KW-0812">Transmembrane</keyword>
<evidence type="ECO:0000313" key="7">
    <source>
        <dbReference type="EMBL" id="TPX37999.1"/>
    </source>
</evidence>
<sequence>MSEPKLEQYNEKLPTLYDGLKSFTSFDDASSVSDKSSKSTATKVLQSYFPFLDWLPRYNLTWFIGDLVAGLTIGAVVVPQAMSYAKLANLAPQFGLYSAFVGVLMYFFFATSKDITIGPVAVLSQLVGSIILQVAATNPQYSAITVAAALSITGGLIVFAMGVLRLGFLVDFIPLPAISAFVTGAALNIGMGQFPALVGISSLFDTRAATYQVFINFFKFLPNATLDSALGVSALVMLYLIRGICGFIGRRYPRYERTTFFISTLRSVFVILLYTMISYLLNRGLTKPRTSILGTVPSGLQNVGVPAIDSNLLSVVAPFLPSVVIVMLIEHIAIAKAFARINQYTINPSQELIAIAVTNIFGPFFGAYPATGSFSRTAIKAKAGVRTPLAGVITGAVVILAIYLLPPMFYWISNAALAAIIIHAVGDLITAPKVLIEIWKVDPIELVVFFVGVVVSVFTTIENGIYASIGAAGAVLLYRMANPKGVFLGRVKTYHISPDTPDEASNTHYVWVPLDHSGSHPEAFIEAPPAGVFVYRLTEGFIYPNASTVLDRLVAYLKANTKTGTAVSTSVGSRPWNDPGPRKGQAVSDKPLLRAVIIDLTGISRVDFTASQALVDVGRALDRYADRHVEFHFVGISSGWIKRALVATNFGGSVVNIPVEGSPSFTVAAQSVEGGDKLVPISDTSRPFFHNNIDDALEAVERVLKQSEQTDAKTDKTLLNV</sequence>
<dbReference type="NCBIfam" id="TIGR00815">
    <property type="entry name" value="sulP"/>
    <property type="match status" value="1"/>
</dbReference>
<feature type="transmembrane region" description="Helical" evidence="5">
    <location>
        <begin position="383"/>
        <end position="403"/>
    </location>
</feature>
<dbReference type="PROSITE" id="PS50801">
    <property type="entry name" value="STAS"/>
    <property type="match status" value="1"/>
</dbReference>
<dbReference type="InterPro" id="IPR002645">
    <property type="entry name" value="STAS_dom"/>
</dbReference>
<evidence type="ECO:0000256" key="4">
    <source>
        <dbReference type="ARBA" id="ARBA00023136"/>
    </source>
</evidence>
<protein>
    <recommendedName>
        <fullName evidence="6">STAS domain-containing protein</fullName>
    </recommendedName>
</protein>
<dbReference type="PANTHER" id="PTHR11814">
    <property type="entry name" value="SULFATE TRANSPORTER"/>
    <property type="match status" value="1"/>
</dbReference>
<keyword evidence="8" id="KW-1185">Reference proteome</keyword>
<feature type="transmembrane region" description="Helical" evidence="5">
    <location>
        <begin position="441"/>
        <end position="458"/>
    </location>
</feature>
<dbReference type="OrthoDB" id="288203at2759"/>
<dbReference type="Pfam" id="PF00916">
    <property type="entry name" value="Sulfate_transp"/>
    <property type="match status" value="1"/>
</dbReference>
<comment type="subcellular location">
    <subcellularLocation>
        <location evidence="1">Membrane</location>
        <topology evidence="1">Multi-pass membrane protein</topology>
    </subcellularLocation>
</comment>
<evidence type="ECO:0000256" key="1">
    <source>
        <dbReference type="ARBA" id="ARBA00004141"/>
    </source>
</evidence>
<feature type="transmembrane region" description="Helical" evidence="5">
    <location>
        <begin position="260"/>
        <end position="281"/>
    </location>
</feature>
<dbReference type="InterPro" id="IPR001902">
    <property type="entry name" value="SLC26A/SulP_fam"/>
</dbReference>
<dbReference type="CDD" id="cd07042">
    <property type="entry name" value="STAS_SulP_like_sulfate_transporter"/>
    <property type="match status" value="1"/>
</dbReference>
<dbReference type="Proteomes" id="UP000319731">
    <property type="component" value="Unassembled WGS sequence"/>
</dbReference>
<feature type="transmembrane region" description="Helical" evidence="5">
    <location>
        <begin position="143"/>
        <end position="166"/>
    </location>
</feature>
<dbReference type="Gene3D" id="3.30.750.24">
    <property type="entry name" value="STAS domain"/>
    <property type="match status" value="1"/>
</dbReference>
<dbReference type="Pfam" id="PF01740">
    <property type="entry name" value="STAS"/>
    <property type="match status" value="1"/>
</dbReference>
<feature type="transmembrane region" description="Helical" evidence="5">
    <location>
        <begin position="230"/>
        <end position="248"/>
    </location>
</feature>
<organism evidence="7 8">
    <name type="scientific">Synchytrium microbalum</name>
    <dbReference type="NCBI Taxonomy" id="1806994"/>
    <lineage>
        <taxon>Eukaryota</taxon>
        <taxon>Fungi</taxon>
        <taxon>Fungi incertae sedis</taxon>
        <taxon>Chytridiomycota</taxon>
        <taxon>Chytridiomycota incertae sedis</taxon>
        <taxon>Chytridiomycetes</taxon>
        <taxon>Synchytriales</taxon>
        <taxon>Synchytriaceae</taxon>
        <taxon>Synchytrium</taxon>
    </lineage>
</organism>
<feature type="transmembrane region" description="Helical" evidence="5">
    <location>
        <begin position="60"/>
        <end position="78"/>
    </location>
</feature>
<dbReference type="InterPro" id="IPR018045">
    <property type="entry name" value="S04_transporter_CS"/>
</dbReference>
<evidence type="ECO:0000256" key="2">
    <source>
        <dbReference type="ARBA" id="ARBA00022692"/>
    </source>
</evidence>
<evidence type="ECO:0000256" key="3">
    <source>
        <dbReference type="ARBA" id="ARBA00022989"/>
    </source>
</evidence>
<evidence type="ECO:0000313" key="8">
    <source>
        <dbReference type="Proteomes" id="UP000319731"/>
    </source>
</evidence>
<dbReference type="InterPro" id="IPR011547">
    <property type="entry name" value="SLC26A/SulP_dom"/>
</dbReference>
<dbReference type="STRING" id="1806994.A0A507CFP5"/>
<dbReference type="PROSITE" id="PS01130">
    <property type="entry name" value="SLC26A"/>
    <property type="match status" value="1"/>
</dbReference>
<gene>
    <name evidence="7" type="ORF">SmJEL517_g00423</name>
</gene>
<feature type="transmembrane region" description="Helical" evidence="5">
    <location>
        <begin position="409"/>
        <end position="429"/>
    </location>
</feature>
<reference evidence="7 8" key="1">
    <citation type="journal article" date="2019" name="Sci. Rep.">
        <title>Comparative genomics of chytrid fungi reveal insights into the obligate biotrophic and pathogenic lifestyle of Synchytrium endobioticum.</title>
        <authorList>
            <person name="van de Vossenberg B.T.L.H."/>
            <person name="Warris S."/>
            <person name="Nguyen H.D.T."/>
            <person name="van Gent-Pelzer M.P.E."/>
            <person name="Joly D.L."/>
            <person name="van de Geest H.C."/>
            <person name="Bonants P.J.M."/>
            <person name="Smith D.S."/>
            <person name="Levesque C.A."/>
            <person name="van der Lee T.A.J."/>
        </authorList>
    </citation>
    <scope>NUCLEOTIDE SEQUENCE [LARGE SCALE GENOMIC DNA]</scope>
    <source>
        <strain evidence="7 8">JEL517</strain>
    </source>
</reference>
<dbReference type="GeneID" id="42001649"/>
<comment type="caution">
    <text evidence="7">The sequence shown here is derived from an EMBL/GenBank/DDBJ whole genome shotgun (WGS) entry which is preliminary data.</text>
</comment>
<dbReference type="RefSeq" id="XP_031027714.1">
    <property type="nucleotide sequence ID" value="XM_031166352.1"/>
</dbReference>
<evidence type="ECO:0000256" key="5">
    <source>
        <dbReference type="SAM" id="Phobius"/>
    </source>
</evidence>
<name>A0A507CFP5_9FUNG</name>
<evidence type="ECO:0000259" key="6">
    <source>
        <dbReference type="PROSITE" id="PS50801"/>
    </source>
</evidence>
<feature type="transmembrane region" description="Helical" evidence="5">
    <location>
        <begin position="312"/>
        <end position="334"/>
    </location>
</feature>
<proteinExistence type="predicted"/>
<feature type="transmembrane region" description="Helical" evidence="5">
    <location>
        <begin position="90"/>
        <end position="109"/>
    </location>
</feature>
<feature type="domain" description="STAS" evidence="6">
    <location>
        <begin position="531"/>
        <end position="700"/>
    </location>
</feature>
<keyword evidence="3 5" id="KW-1133">Transmembrane helix</keyword>